<accession>A0A822YI57</accession>
<proteinExistence type="predicted"/>
<dbReference type="AlphaFoldDB" id="A0A822YI57"/>
<reference evidence="1 2" key="1">
    <citation type="journal article" date="2020" name="Mol. Biol. Evol.">
        <title>Distinct Expression and Methylation Patterns for Genes with Different Fates following a Single Whole-Genome Duplication in Flowering Plants.</title>
        <authorList>
            <person name="Shi T."/>
            <person name="Rahmani R.S."/>
            <person name="Gugger P.F."/>
            <person name="Wang M."/>
            <person name="Li H."/>
            <person name="Zhang Y."/>
            <person name="Li Z."/>
            <person name="Wang Q."/>
            <person name="Van de Peer Y."/>
            <person name="Marchal K."/>
            <person name="Chen J."/>
        </authorList>
    </citation>
    <scope>NUCLEOTIDE SEQUENCE [LARGE SCALE GENOMIC DNA]</scope>
    <source>
        <tissue evidence="1">Leaf</tissue>
    </source>
</reference>
<evidence type="ECO:0000313" key="1">
    <source>
        <dbReference type="EMBL" id="DAD29128.1"/>
    </source>
</evidence>
<evidence type="ECO:0000313" key="2">
    <source>
        <dbReference type="Proteomes" id="UP000607653"/>
    </source>
</evidence>
<protein>
    <submittedName>
        <fullName evidence="1">Uncharacterized protein</fullName>
    </submittedName>
</protein>
<gene>
    <name evidence="1" type="ORF">HUJ06_030596</name>
</gene>
<keyword evidence="2" id="KW-1185">Reference proteome</keyword>
<dbReference type="EMBL" id="DUZY01000002">
    <property type="protein sequence ID" value="DAD29128.1"/>
    <property type="molecule type" value="Genomic_DNA"/>
</dbReference>
<comment type="caution">
    <text evidence="1">The sequence shown here is derived from an EMBL/GenBank/DDBJ whole genome shotgun (WGS) entry which is preliminary data.</text>
</comment>
<sequence>MDGAAGLGFQVSWIRRTNERQILFAEKASSHLQGWFYFW</sequence>
<name>A0A822YI57_NELNU</name>
<organism evidence="1 2">
    <name type="scientific">Nelumbo nucifera</name>
    <name type="common">Sacred lotus</name>
    <dbReference type="NCBI Taxonomy" id="4432"/>
    <lineage>
        <taxon>Eukaryota</taxon>
        <taxon>Viridiplantae</taxon>
        <taxon>Streptophyta</taxon>
        <taxon>Embryophyta</taxon>
        <taxon>Tracheophyta</taxon>
        <taxon>Spermatophyta</taxon>
        <taxon>Magnoliopsida</taxon>
        <taxon>Proteales</taxon>
        <taxon>Nelumbonaceae</taxon>
        <taxon>Nelumbo</taxon>
    </lineage>
</organism>
<dbReference type="Proteomes" id="UP000607653">
    <property type="component" value="Unassembled WGS sequence"/>
</dbReference>